<evidence type="ECO:0000313" key="1">
    <source>
        <dbReference type="EMBL" id="QNA44021.1"/>
    </source>
</evidence>
<keyword evidence="2" id="KW-1185">Reference proteome</keyword>
<sequence length="225" mass="24411">MRTSIYIKVATLLIITTVIGCKDQKQGMSQSAPKYYATENEAIDKAKSDLLSIIRTSKGLSLGVDEKALQEAKPGAAVKQSNIDFEKLLTADSSSSFEGIKKGEMATIFPLVAGDRVVTVVELNKDEKGWSIAGLAGKSIANDLNTIKTVVGPDAEISVYDIPNLQVKVFGVKKDGAEIFYTDYGGQFSLRQGVNASQLMPVLAKAAQEFQRLYGDELKKQRLVK</sequence>
<dbReference type="KEGG" id="lacs:H4075_18385"/>
<evidence type="ECO:0008006" key="3">
    <source>
        <dbReference type="Google" id="ProtNLM"/>
    </source>
</evidence>
<accession>A0A7G5XEW8</accession>
<gene>
    <name evidence="1" type="ORF">H4075_18385</name>
</gene>
<dbReference type="AlphaFoldDB" id="A0A7G5XEW8"/>
<evidence type="ECO:0000313" key="2">
    <source>
        <dbReference type="Proteomes" id="UP000515344"/>
    </source>
</evidence>
<reference evidence="2" key="1">
    <citation type="submission" date="2020-08" db="EMBL/GenBank/DDBJ databases">
        <title>Lacibacter sp. S13-6-6 genome sequencing.</title>
        <authorList>
            <person name="Jin L."/>
        </authorList>
    </citation>
    <scope>NUCLEOTIDE SEQUENCE [LARGE SCALE GENOMIC DNA]</scope>
    <source>
        <strain evidence="2">S13-6-6</strain>
    </source>
</reference>
<organism evidence="1 2">
    <name type="scientific">Lacibacter sediminis</name>
    <dbReference type="NCBI Taxonomy" id="2760713"/>
    <lineage>
        <taxon>Bacteria</taxon>
        <taxon>Pseudomonadati</taxon>
        <taxon>Bacteroidota</taxon>
        <taxon>Chitinophagia</taxon>
        <taxon>Chitinophagales</taxon>
        <taxon>Chitinophagaceae</taxon>
        <taxon>Lacibacter</taxon>
    </lineage>
</organism>
<name>A0A7G5XEW8_9BACT</name>
<dbReference type="EMBL" id="CP060007">
    <property type="protein sequence ID" value="QNA44021.1"/>
    <property type="molecule type" value="Genomic_DNA"/>
</dbReference>
<dbReference type="PROSITE" id="PS51257">
    <property type="entry name" value="PROKAR_LIPOPROTEIN"/>
    <property type="match status" value="1"/>
</dbReference>
<dbReference type="Proteomes" id="UP000515344">
    <property type="component" value="Chromosome"/>
</dbReference>
<proteinExistence type="predicted"/>
<protein>
    <recommendedName>
        <fullName evidence="3">Lipoprotein</fullName>
    </recommendedName>
</protein>
<dbReference type="RefSeq" id="WP_182802283.1">
    <property type="nucleotide sequence ID" value="NZ_CP060007.1"/>
</dbReference>